<evidence type="ECO:0000313" key="3">
    <source>
        <dbReference type="Proteomes" id="UP001642483"/>
    </source>
</evidence>
<sequence>MAFETVDFQNLYTSQDSNNNSTVANLSESGSYHTGWWTKIYSQKLWIAGEVVSALCVLVSFYLLICITIFVKRENSKQGKGNSKRRVILRLVTTFNSFASENGTAAISTAKKNNNQSSGQTRRNRHRVNTGGWMRNTLLFTVYVNFFRVLVEQMIFLDGGSSDVACNTLTKLMITLTAVSIHGCLVFLWLRQFAFYANPLLRKIRPRSLKLISFATYVEMVVTVLLALVLHLWWRDYFTLENVCVPLHESERVSVYVPFGVMMKKRSEGGRRNSGQAVFKSTNRLLKCVKRALVGGTVGITTDVIGAMVSMWLLDDLPIFVLSVLYELNILLNIGCLLYTYVNWREIVFPWLRRKRVDKDKAVPSEAKDKATAISTKRLPALTSFEYLNNTCDMSSVDC</sequence>
<organism evidence="2 3">
    <name type="scientific">Clavelina lepadiformis</name>
    <name type="common">Light-bulb sea squirt</name>
    <name type="synonym">Ascidia lepadiformis</name>
    <dbReference type="NCBI Taxonomy" id="159417"/>
    <lineage>
        <taxon>Eukaryota</taxon>
        <taxon>Metazoa</taxon>
        <taxon>Chordata</taxon>
        <taxon>Tunicata</taxon>
        <taxon>Ascidiacea</taxon>
        <taxon>Aplousobranchia</taxon>
        <taxon>Clavelinidae</taxon>
        <taxon>Clavelina</taxon>
    </lineage>
</organism>
<gene>
    <name evidence="2" type="ORF">CVLEPA_LOCUS11456</name>
</gene>
<feature type="transmembrane region" description="Helical" evidence="1">
    <location>
        <begin position="171"/>
        <end position="190"/>
    </location>
</feature>
<evidence type="ECO:0000313" key="2">
    <source>
        <dbReference type="EMBL" id="CAK8681237.1"/>
    </source>
</evidence>
<feature type="transmembrane region" description="Helical" evidence="1">
    <location>
        <begin position="211"/>
        <end position="234"/>
    </location>
</feature>
<keyword evidence="3" id="KW-1185">Reference proteome</keyword>
<evidence type="ECO:0000256" key="1">
    <source>
        <dbReference type="SAM" id="Phobius"/>
    </source>
</evidence>
<accession>A0ABP0FNL7</accession>
<dbReference type="Proteomes" id="UP001642483">
    <property type="component" value="Unassembled WGS sequence"/>
</dbReference>
<keyword evidence="1" id="KW-1133">Transmembrane helix</keyword>
<proteinExistence type="predicted"/>
<protein>
    <submittedName>
        <fullName evidence="2">Uncharacterized protein</fullName>
    </submittedName>
</protein>
<reference evidence="2 3" key="1">
    <citation type="submission" date="2024-02" db="EMBL/GenBank/DDBJ databases">
        <authorList>
            <person name="Daric V."/>
            <person name="Darras S."/>
        </authorList>
    </citation>
    <scope>NUCLEOTIDE SEQUENCE [LARGE SCALE GENOMIC DNA]</scope>
</reference>
<keyword evidence="1" id="KW-0812">Transmembrane</keyword>
<feature type="transmembrane region" description="Helical" evidence="1">
    <location>
        <begin position="319"/>
        <end position="344"/>
    </location>
</feature>
<dbReference type="EMBL" id="CAWYQH010000079">
    <property type="protein sequence ID" value="CAK8681237.1"/>
    <property type="molecule type" value="Genomic_DNA"/>
</dbReference>
<feature type="transmembrane region" description="Helical" evidence="1">
    <location>
        <begin position="132"/>
        <end position="151"/>
    </location>
</feature>
<name>A0ABP0FNL7_CLALP</name>
<keyword evidence="1" id="KW-0472">Membrane</keyword>
<feature type="transmembrane region" description="Helical" evidence="1">
    <location>
        <begin position="45"/>
        <end position="71"/>
    </location>
</feature>
<comment type="caution">
    <text evidence="2">The sequence shown here is derived from an EMBL/GenBank/DDBJ whole genome shotgun (WGS) entry which is preliminary data.</text>
</comment>